<accession>A0A0T6AUU0</accession>
<proteinExistence type="predicted"/>
<organism evidence="3 4">
    <name type="scientific">Oryctes borbonicus</name>
    <dbReference type="NCBI Taxonomy" id="1629725"/>
    <lineage>
        <taxon>Eukaryota</taxon>
        <taxon>Metazoa</taxon>
        <taxon>Ecdysozoa</taxon>
        <taxon>Arthropoda</taxon>
        <taxon>Hexapoda</taxon>
        <taxon>Insecta</taxon>
        <taxon>Pterygota</taxon>
        <taxon>Neoptera</taxon>
        <taxon>Endopterygota</taxon>
        <taxon>Coleoptera</taxon>
        <taxon>Polyphaga</taxon>
        <taxon>Scarabaeiformia</taxon>
        <taxon>Scarabaeidae</taxon>
        <taxon>Dynastinae</taxon>
        <taxon>Oryctes</taxon>
    </lineage>
</organism>
<feature type="compositionally biased region" description="Low complexity" evidence="1">
    <location>
        <begin position="86"/>
        <end position="99"/>
    </location>
</feature>
<keyword evidence="2" id="KW-1133">Transmembrane helix</keyword>
<gene>
    <name evidence="3" type="ORF">AMK59_6921</name>
</gene>
<dbReference type="AlphaFoldDB" id="A0A0T6AUU0"/>
<keyword evidence="2" id="KW-0472">Membrane</keyword>
<evidence type="ECO:0000313" key="4">
    <source>
        <dbReference type="Proteomes" id="UP000051574"/>
    </source>
</evidence>
<keyword evidence="2" id="KW-0812">Transmembrane</keyword>
<name>A0A0T6AUU0_9SCAR</name>
<feature type="non-terminal residue" evidence="3">
    <location>
        <position position="134"/>
    </location>
</feature>
<keyword evidence="4" id="KW-1185">Reference proteome</keyword>
<evidence type="ECO:0000313" key="3">
    <source>
        <dbReference type="EMBL" id="KRT78857.1"/>
    </source>
</evidence>
<dbReference type="OrthoDB" id="6759640at2759"/>
<dbReference type="EMBL" id="LJIG01022762">
    <property type="protein sequence ID" value="KRT78857.1"/>
    <property type="molecule type" value="Genomic_DNA"/>
</dbReference>
<reference evidence="3 4" key="1">
    <citation type="submission" date="2015-09" db="EMBL/GenBank/DDBJ databases">
        <title>Draft genome of the scarab beetle Oryctes borbonicus.</title>
        <authorList>
            <person name="Meyer J.M."/>
            <person name="Markov G.V."/>
            <person name="Baskaran P."/>
            <person name="Herrmann M."/>
            <person name="Sommer R.J."/>
            <person name="Roedelsperger C."/>
        </authorList>
    </citation>
    <scope>NUCLEOTIDE SEQUENCE [LARGE SCALE GENOMIC DNA]</scope>
    <source>
        <strain evidence="3">OB123</strain>
        <tissue evidence="3">Whole animal</tissue>
    </source>
</reference>
<protein>
    <submittedName>
        <fullName evidence="3">Uncharacterized protein</fullName>
    </submittedName>
</protein>
<evidence type="ECO:0000256" key="2">
    <source>
        <dbReference type="SAM" id="Phobius"/>
    </source>
</evidence>
<feature type="transmembrane region" description="Helical" evidence="2">
    <location>
        <begin position="30"/>
        <end position="49"/>
    </location>
</feature>
<feature type="compositionally biased region" description="Basic residues" evidence="1">
    <location>
        <begin position="64"/>
        <end position="73"/>
    </location>
</feature>
<feature type="region of interest" description="Disordered" evidence="1">
    <location>
        <begin position="58"/>
        <end position="100"/>
    </location>
</feature>
<sequence>MSLLAHLNPVMDHLRKLRQFLPHNFKISTTHKVVIVSVTTSVALIGLLARHMRRKKQIVDPTKLKRSLSKRTRASGLRSPNGDVISQASSGRRSGAYSGHMDRITIRQGSVISEKASLTSGSLVSGGLAMPEAG</sequence>
<comment type="caution">
    <text evidence="3">The sequence shown here is derived from an EMBL/GenBank/DDBJ whole genome shotgun (WGS) entry which is preliminary data.</text>
</comment>
<dbReference type="Proteomes" id="UP000051574">
    <property type="component" value="Unassembled WGS sequence"/>
</dbReference>
<evidence type="ECO:0000256" key="1">
    <source>
        <dbReference type="SAM" id="MobiDB-lite"/>
    </source>
</evidence>